<dbReference type="STRING" id="877455.Metbo_0996"/>
<evidence type="ECO:0000313" key="3">
    <source>
        <dbReference type="EMBL" id="ADZ09243.1"/>
    </source>
</evidence>
<gene>
    <name evidence="3" type="ordered locus">Metbo_0996</name>
</gene>
<protein>
    <submittedName>
        <fullName evidence="3">UspA domain-containing protein</fullName>
    </submittedName>
</protein>
<dbReference type="eggNOG" id="arCOG02053">
    <property type="taxonomic scope" value="Archaea"/>
</dbReference>
<dbReference type="GeneID" id="10277445"/>
<feature type="domain" description="UspA" evidence="2">
    <location>
        <begin position="1"/>
        <end position="131"/>
    </location>
</feature>
<proteinExistence type="inferred from homology"/>
<dbReference type="PRINTS" id="PR01438">
    <property type="entry name" value="UNVRSLSTRESS"/>
</dbReference>
<organism evidence="3 4">
    <name type="scientific">Methanobacterium lacus (strain AL-21)</name>
    <dbReference type="NCBI Taxonomy" id="877455"/>
    <lineage>
        <taxon>Archaea</taxon>
        <taxon>Methanobacteriati</taxon>
        <taxon>Methanobacteriota</taxon>
        <taxon>Methanomada group</taxon>
        <taxon>Methanobacteria</taxon>
        <taxon>Methanobacteriales</taxon>
        <taxon>Methanobacteriaceae</taxon>
        <taxon>Methanobacterium</taxon>
    </lineage>
</organism>
<keyword evidence="4" id="KW-1185">Reference proteome</keyword>
<reference evidence="4" key="1">
    <citation type="submission" date="2011-02" db="EMBL/GenBank/DDBJ databases">
        <title>Complete sequence of Methanobacterium sp. AL-21.</title>
        <authorList>
            <consortium name="US DOE Joint Genome Institute"/>
            <person name="Lucas S."/>
            <person name="Copeland A."/>
            <person name="Lapidus A."/>
            <person name="Cheng J.-F."/>
            <person name="Goodwin L."/>
            <person name="Pitluck S."/>
            <person name="Chertkov O."/>
            <person name="Detter J.C."/>
            <person name="Han C."/>
            <person name="Tapia R."/>
            <person name="Land M."/>
            <person name="Hauser L."/>
            <person name="Kyrpides N."/>
            <person name="Ivanova N."/>
            <person name="Mikhailova N."/>
            <person name="Pagani I."/>
            <person name="Cadillo-Quiroz H."/>
            <person name="Imachi H."/>
            <person name="Zinder S."/>
            <person name="Liu W."/>
            <person name="Woyke T."/>
        </authorList>
    </citation>
    <scope>NUCLEOTIDE SEQUENCE [LARGE SCALE GENOMIC DNA]</scope>
    <source>
        <strain evidence="4">AL-21</strain>
    </source>
</reference>
<dbReference type="EMBL" id="CP002551">
    <property type="protein sequence ID" value="ADZ09243.1"/>
    <property type="molecule type" value="Genomic_DNA"/>
</dbReference>
<name>F0TCG6_METLA</name>
<dbReference type="CDD" id="cd00293">
    <property type="entry name" value="USP-like"/>
    <property type="match status" value="1"/>
</dbReference>
<dbReference type="OrthoDB" id="105697at2157"/>
<dbReference type="Pfam" id="PF00582">
    <property type="entry name" value="Usp"/>
    <property type="match status" value="1"/>
</dbReference>
<dbReference type="InterPro" id="IPR006016">
    <property type="entry name" value="UspA"/>
</dbReference>
<evidence type="ECO:0000259" key="2">
    <source>
        <dbReference type="Pfam" id="PF00582"/>
    </source>
</evidence>
<dbReference type="RefSeq" id="WP_013644594.1">
    <property type="nucleotide sequence ID" value="NC_015216.1"/>
</dbReference>
<dbReference type="InterPro" id="IPR006015">
    <property type="entry name" value="Universal_stress_UspA"/>
</dbReference>
<dbReference type="HOGENOM" id="CLU_049301_11_1_2"/>
<sequence length="133" mass="14644">MFERIMFPTDGSEYAARSEDIVMEMAKKFGSTVVAVNIIDDKLIYPFEVLEDEGKSILSHVSERGQNEDVKVEEVLIVGSPTHDMEKIVKKTEADLVVIATHGKTGLEKLILGSVAESALKTVKVPVLLVKKT</sequence>
<dbReference type="InterPro" id="IPR014729">
    <property type="entry name" value="Rossmann-like_a/b/a_fold"/>
</dbReference>
<evidence type="ECO:0000313" key="4">
    <source>
        <dbReference type="Proteomes" id="UP000007490"/>
    </source>
</evidence>
<evidence type="ECO:0000256" key="1">
    <source>
        <dbReference type="ARBA" id="ARBA00008791"/>
    </source>
</evidence>
<dbReference type="PANTHER" id="PTHR46268:SF6">
    <property type="entry name" value="UNIVERSAL STRESS PROTEIN UP12"/>
    <property type="match status" value="1"/>
</dbReference>
<accession>F0TCG6</accession>
<dbReference type="Proteomes" id="UP000007490">
    <property type="component" value="Chromosome"/>
</dbReference>
<dbReference type="PANTHER" id="PTHR46268">
    <property type="entry name" value="STRESS RESPONSE PROTEIN NHAX"/>
    <property type="match status" value="1"/>
</dbReference>
<dbReference type="AlphaFoldDB" id="F0TCG6"/>
<dbReference type="Gene3D" id="3.40.50.620">
    <property type="entry name" value="HUPs"/>
    <property type="match status" value="1"/>
</dbReference>
<comment type="similarity">
    <text evidence="1">Belongs to the universal stress protein A family.</text>
</comment>
<dbReference type="KEGG" id="mel:Metbo_0996"/>
<dbReference type="SUPFAM" id="SSF52402">
    <property type="entry name" value="Adenine nucleotide alpha hydrolases-like"/>
    <property type="match status" value="1"/>
</dbReference>
<reference evidence="3 4" key="2">
    <citation type="journal article" date="2014" name="Int. J. Syst. Evol. Microbiol.">
        <title>Methanobacterium paludis sp. nov. and a novel strain of Methanobacterium lacus isolated from northern peatlands.</title>
        <authorList>
            <person name="Cadillo-Quiroz H."/>
            <person name="Brauer S.L."/>
            <person name="Goodson N."/>
            <person name="Yavitt J.B."/>
            <person name="Zinder S.H."/>
        </authorList>
    </citation>
    <scope>NUCLEOTIDE SEQUENCE [LARGE SCALE GENOMIC DNA]</scope>
    <source>
        <strain evidence="3 4">AL-21</strain>
    </source>
</reference>